<dbReference type="InterPro" id="IPR036259">
    <property type="entry name" value="MFS_trans_sf"/>
</dbReference>
<dbReference type="OrthoDB" id="5291895at2"/>
<feature type="transmembrane region" description="Helical" evidence="6">
    <location>
        <begin position="161"/>
        <end position="180"/>
    </location>
</feature>
<evidence type="ECO:0000256" key="1">
    <source>
        <dbReference type="ARBA" id="ARBA00004651"/>
    </source>
</evidence>
<feature type="transmembrane region" description="Helical" evidence="6">
    <location>
        <begin position="249"/>
        <end position="267"/>
    </location>
</feature>
<dbReference type="SUPFAM" id="SSF103473">
    <property type="entry name" value="MFS general substrate transporter"/>
    <property type="match status" value="1"/>
</dbReference>
<dbReference type="PANTHER" id="PTHR43124:SF3">
    <property type="entry name" value="CHLORAMPHENICOL EFFLUX PUMP RV0191"/>
    <property type="match status" value="1"/>
</dbReference>
<keyword evidence="2" id="KW-1003">Cell membrane</keyword>
<sequence length="403" mass="43443">MSWLRLFLPFAGAYFLSYHFRTINAVVGPILSNELSLGAADLGLLTSTYFVAFGATQLPLGLLLDRYGARKIEAVLLLFAAAGSAVFAASTSIDGLALGRALIGLGVSACLMASFKAFSQWVAPDKLAAMTGWIMTAGTLGAFASTAPLDLVLSWLTWREVFWLLAGITFLVSAWVFVSVPEKQSTQKPDSMAILWAGLQEILRSPHFWRIAPIGFAQVGGFMAIQSLWSSAWLMQVNGFSRSQAADHLAAMSIAMIVAYVLIGLVSTRLARHGISPRMLLAGALGFALTTLIAIVAEASEHHYALWIVYGAFSSFGTLSYSVLASDFPNALSGRVNTTYNLLSFAGAFAFQWAMGLIIDGLRATGYSSASAHRYAFIMLIACQLGAWLWFLSGFRKARRQLG</sequence>
<evidence type="ECO:0000256" key="5">
    <source>
        <dbReference type="ARBA" id="ARBA00023136"/>
    </source>
</evidence>
<feature type="transmembrane region" description="Helical" evidence="6">
    <location>
        <begin position="74"/>
        <end position="91"/>
    </location>
</feature>
<feature type="transmembrane region" description="Helical" evidence="6">
    <location>
        <begin position="303"/>
        <end position="324"/>
    </location>
</feature>
<dbReference type="GO" id="GO:0005886">
    <property type="term" value="C:plasma membrane"/>
    <property type="evidence" value="ECO:0007669"/>
    <property type="project" value="UniProtKB-SubCell"/>
</dbReference>
<dbReference type="EMBL" id="FNCY01000001">
    <property type="protein sequence ID" value="SDG71092.1"/>
    <property type="molecule type" value="Genomic_DNA"/>
</dbReference>
<organism evidence="8 9">
    <name type="scientific">Propionivibrio dicarboxylicus</name>
    <dbReference type="NCBI Taxonomy" id="83767"/>
    <lineage>
        <taxon>Bacteria</taxon>
        <taxon>Pseudomonadati</taxon>
        <taxon>Pseudomonadota</taxon>
        <taxon>Betaproteobacteria</taxon>
        <taxon>Rhodocyclales</taxon>
        <taxon>Rhodocyclaceae</taxon>
        <taxon>Propionivibrio</taxon>
    </lineage>
</organism>
<reference evidence="8 9" key="1">
    <citation type="submission" date="2016-10" db="EMBL/GenBank/DDBJ databases">
        <authorList>
            <person name="de Groot N.N."/>
        </authorList>
    </citation>
    <scope>NUCLEOTIDE SEQUENCE [LARGE SCALE GENOMIC DNA]</scope>
    <source>
        <strain evidence="8 9">DSM 5885</strain>
    </source>
</reference>
<feature type="transmembrane region" description="Helical" evidence="6">
    <location>
        <begin position="208"/>
        <end position="229"/>
    </location>
</feature>
<feature type="transmembrane region" description="Helical" evidence="6">
    <location>
        <begin position="127"/>
        <end position="149"/>
    </location>
</feature>
<gene>
    <name evidence="8" type="ORF">SAMN05660652_00511</name>
</gene>
<keyword evidence="9" id="KW-1185">Reference proteome</keyword>
<keyword evidence="4 6" id="KW-1133">Transmembrane helix</keyword>
<feature type="transmembrane region" description="Helical" evidence="6">
    <location>
        <begin position="97"/>
        <end position="115"/>
    </location>
</feature>
<protein>
    <submittedName>
        <fullName evidence="8">Predicted arabinose efflux permease, MFS family</fullName>
    </submittedName>
</protein>
<evidence type="ECO:0000256" key="4">
    <source>
        <dbReference type="ARBA" id="ARBA00022989"/>
    </source>
</evidence>
<dbReference type="Gene3D" id="1.20.1250.20">
    <property type="entry name" value="MFS general substrate transporter like domains"/>
    <property type="match status" value="1"/>
</dbReference>
<dbReference type="InterPro" id="IPR050189">
    <property type="entry name" value="MFS_Efflux_Transporters"/>
</dbReference>
<evidence type="ECO:0000256" key="3">
    <source>
        <dbReference type="ARBA" id="ARBA00022692"/>
    </source>
</evidence>
<feature type="transmembrane region" description="Helical" evidence="6">
    <location>
        <begin position="375"/>
        <end position="395"/>
    </location>
</feature>
<accession>A0A1G7WGL5</accession>
<proteinExistence type="predicted"/>
<evidence type="ECO:0000313" key="8">
    <source>
        <dbReference type="EMBL" id="SDG71092.1"/>
    </source>
</evidence>
<evidence type="ECO:0000256" key="2">
    <source>
        <dbReference type="ARBA" id="ARBA00022475"/>
    </source>
</evidence>
<dbReference type="RefSeq" id="WP_091932843.1">
    <property type="nucleotide sequence ID" value="NZ_FNCY01000001.1"/>
</dbReference>
<feature type="transmembrane region" description="Helical" evidence="6">
    <location>
        <begin position="279"/>
        <end position="297"/>
    </location>
</feature>
<dbReference type="PROSITE" id="PS50850">
    <property type="entry name" value="MFS"/>
    <property type="match status" value="1"/>
</dbReference>
<dbReference type="GO" id="GO:0022857">
    <property type="term" value="F:transmembrane transporter activity"/>
    <property type="evidence" value="ECO:0007669"/>
    <property type="project" value="InterPro"/>
</dbReference>
<dbReference type="InterPro" id="IPR020846">
    <property type="entry name" value="MFS_dom"/>
</dbReference>
<name>A0A1G7WGL5_9RHOO</name>
<dbReference type="STRING" id="83767.SAMN05660652_00511"/>
<evidence type="ECO:0000259" key="7">
    <source>
        <dbReference type="PROSITE" id="PS50850"/>
    </source>
</evidence>
<dbReference type="Proteomes" id="UP000198607">
    <property type="component" value="Unassembled WGS sequence"/>
</dbReference>
<feature type="domain" description="Major facilitator superfamily (MFS) profile" evidence="7">
    <location>
        <begin position="5"/>
        <end position="399"/>
    </location>
</feature>
<keyword evidence="5 6" id="KW-0472">Membrane</keyword>
<feature type="transmembrane region" description="Helical" evidence="6">
    <location>
        <begin position="49"/>
        <end position="67"/>
    </location>
</feature>
<evidence type="ECO:0000313" key="9">
    <source>
        <dbReference type="Proteomes" id="UP000198607"/>
    </source>
</evidence>
<dbReference type="AlphaFoldDB" id="A0A1G7WGL5"/>
<evidence type="ECO:0000256" key="6">
    <source>
        <dbReference type="SAM" id="Phobius"/>
    </source>
</evidence>
<feature type="transmembrane region" description="Helical" evidence="6">
    <location>
        <begin position="336"/>
        <end position="355"/>
    </location>
</feature>
<dbReference type="PANTHER" id="PTHR43124">
    <property type="entry name" value="PURINE EFFLUX PUMP PBUE"/>
    <property type="match status" value="1"/>
</dbReference>
<comment type="subcellular location">
    <subcellularLocation>
        <location evidence="1">Cell membrane</location>
        <topology evidence="1">Multi-pass membrane protein</topology>
    </subcellularLocation>
</comment>
<dbReference type="InterPro" id="IPR011701">
    <property type="entry name" value="MFS"/>
</dbReference>
<keyword evidence="3 6" id="KW-0812">Transmembrane</keyword>
<dbReference type="Pfam" id="PF07690">
    <property type="entry name" value="MFS_1"/>
    <property type="match status" value="1"/>
</dbReference>